<evidence type="ECO:0000256" key="5">
    <source>
        <dbReference type="ARBA" id="ARBA00023163"/>
    </source>
</evidence>
<keyword evidence="9" id="KW-1185">Reference proteome</keyword>
<dbReference type="PRINTS" id="PR00037">
    <property type="entry name" value="HTHLACR"/>
</dbReference>
<dbReference type="InterPro" id="IPR018356">
    <property type="entry name" value="Tscrpt_reg_HTH_DeoR_CS"/>
</dbReference>
<evidence type="ECO:0000256" key="3">
    <source>
        <dbReference type="ARBA" id="ARBA00023015"/>
    </source>
</evidence>
<dbReference type="SMART" id="SM01134">
    <property type="entry name" value="DeoRC"/>
    <property type="match status" value="1"/>
</dbReference>
<keyword evidence="4" id="KW-0238">DNA-binding</keyword>
<dbReference type="InterPro" id="IPR036388">
    <property type="entry name" value="WH-like_DNA-bd_sf"/>
</dbReference>
<dbReference type="InterPro" id="IPR001034">
    <property type="entry name" value="DeoR_HTH"/>
</dbReference>
<comment type="function">
    <text evidence="6">Repressor of the lactose catabolism operon. Galactose-6-phosphate is the inducer.</text>
</comment>
<keyword evidence="2" id="KW-0678">Repressor</keyword>
<evidence type="ECO:0000256" key="1">
    <source>
        <dbReference type="ARBA" id="ARBA00021390"/>
    </source>
</evidence>
<dbReference type="InterPro" id="IPR036390">
    <property type="entry name" value="WH_DNA-bd_sf"/>
</dbReference>
<accession>A0A7I9WGR3</accession>
<dbReference type="InterPro" id="IPR014036">
    <property type="entry name" value="DeoR-like_C"/>
</dbReference>
<dbReference type="Pfam" id="PF08220">
    <property type="entry name" value="HTH_DeoR"/>
    <property type="match status" value="1"/>
</dbReference>
<evidence type="ECO:0000256" key="6">
    <source>
        <dbReference type="ARBA" id="ARBA00024937"/>
    </source>
</evidence>
<dbReference type="Pfam" id="PF00455">
    <property type="entry name" value="DeoRC"/>
    <property type="match status" value="1"/>
</dbReference>
<dbReference type="PANTHER" id="PTHR30363:SF4">
    <property type="entry name" value="GLYCEROL-3-PHOSPHATE REGULON REPRESSOR"/>
    <property type="match status" value="1"/>
</dbReference>
<dbReference type="PANTHER" id="PTHR30363">
    <property type="entry name" value="HTH-TYPE TRANSCRIPTIONAL REGULATOR SRLR-RELATED"/>
    <property type="match status" value="1"/>
</dbReference>
<keyword evidence="3" id="KW-0805">Transcription regulation</keyword>
<dbReference type="GO" id="GO:0003700">
    <property type="term" value="F:DNA-binding transcription factor activity"/>
    <property type="evidence" value="ECO:0007669"/>
    <property type="project" value="InterPro"/>
</dbReference>
<dbReference type="PROSITE" id="PS00894">
    <property type="entry name" value="HTH_DEOR_1"/>
    <property type="match status" value="1"/>
</dbReference>
<dbReference type="AlphaFoldDB" id="A0A7I9WGR3"/>
<dbReference type="SMART" id="SM00420">
    <property type="entry name" value="HTH_DEOR"/>
    <property type="match status" value="1"/>
</dbReference>
<gene>
    <name evidence="8" type="ORF">MMUR_08550</name>
</gene>
<dbReference type="SUPFAM" id="SSF46785">
    <property type="entry name" value="Winged helix' DNA-binding domain"/>
    <property type="match status" value="1"/>
</dbReference>
<evidence type="ECO:0000256" key="4">
    <source>
        <dbReference type="ARBA" id="ARBA00023125"/>
    </source>
</evidence>
<protein>
    <recommendedName>
        <fullName evidence="1">Lactose phosphotransferase system repressor</fullName>
    </recommendedName>
</protein>
<evidence type="ECO:0000259" key="7">
    <source>
        <dbReference type="PROSITE" id="PS51000"/>
    </source>
</evidence>
<keyword evidence="5" id="KW-0804">Transcription</keyword>
<dbReference type="Gene3D" id="1.10.10.10">
    <property type="entry name" value="Winged helix-like DNA-binding domain superfamily/Winged helix DNA-binding domain"/>
    <property type="match status" value="1"/>
</dbReference>
<dbReference type="SUPFAM" id="SSF100950">
    <property type="entry name" value="NagB/RpiA/CoA transferase-like"/>
    <property type="match status" value="1"/>
</dbReference>
<evidence type="ECO:0000313" key="8">
    <source>
        <dbReference type="EMBL" id="GFG56719.1"/>
    </source>
</evidence>
<evidence type="ECO:0000313" key="9">
    <source>
        <dbReference type="Proteomes" id="UP000465241"/>
    </source>
</evidence>
<proteinExistence type="predicted"/>
<dbReference type="RefSeq" id="WP_193488247.1">
    <property type="nucleotide sequence ID" value="NZ_BAAAMC010000028.1"/>
</dbReference>
<dbReference type="InterPro" id="IPR050313">
    <property type="entry name" value="Carb_Metab_HTH_regulators"/>
</dbReference>
<dbReference type="Proteomes" id="UP000465241">
    <property type="component" value="Unassembled WGS sequence"/>
</dbReference>
<sequence>MKREDRHRDILTRIERDGRLQVKDVADALNVSDMTIRRDLEFLEQHGALYRVHGGAVSPATHSFDPGYLTRSLHRTDAKKAIGVQVADLLAEHESLVLDAGSTTLAVAHAISGVGRTLRVLTVDLRIADVLGDDTGIHLMLPGGTVRPFERVLNGSWTEKAFNDVHFDTYVLSAGGVHVGAGITEYDPDDAAVKRAAKASARRTILAVDSSKLDTVAFSSVCGLADIDVLVTDPAGGSTAAVKESVANGIDVHLV</sequence>
<dbReference type="GO" id="GO:0003677">
    <property type="term" value="F:DNA binding"/>
    <property type="evidence" value="ECO:0007669"/>
    <property type="project" value="UniProtKB-KW"/>
</dbReference>
<dbReference type="EMBL" id="BLKT01000003">
    <property type="protein sequence ID" value="GFG56719.1"/>
    <property type="molecule type" value="Genomic_DNA"/>
</dbReference>
<dbReference type="PROSITE" id="PS51000">
    <property type="entry name" value="HTH_DEOR_2"/>
    <property type="match status" value="1"/>
</dbReference>
<reference evidence="8 9" key="1">
    <citation type="journal article" date="2019" name="Emerg. Microbes Infect.">
        <title>Comprehensive subspecies identification of 175 nontuberculous mycobacteria species based on 7547 genomic profiles.</title>
        <authorList>
            <person name="Matsumoto Y."/>
            <person name="Kinjo T."/>
            <person name="Motooka D."/>
            <person name="Nabeya D."/>
            <person name="Jung N."/>
            <person name="Uechi K."/>
            <person name="Horii T."/>
            <person name="Iida T."/>
            <person name="Fujita J."/>
            <person name="Nakamura S."/>
        </authorList>
    </citation>
    <scope>NUCLEOTIDE SEQUENCE [LARGE SCALE GENOMIC DNA]</scope>
    <source>
        <strain evidence="8 9">JCM 13392</strain>
    </source>
</reference>
<dbReference type="InterPro" id="IPR037171">
    <property type="entry name" value="NagB/RpiA_transferase-like"/>
</dbReference>
<organism evidence="8 9">
    <name type="scientific">Mycolicibacterium murale</name>
    <dbReference type="NCBI Taxonomy" id="182220"/>
    <lineage>
        <taxon>Bacteria</taxon>
        <taxon>Bacillati</taxon>
        <taxon>Actinomycetota</taxon>
        <taxon>Actinomycetes</taxon>
        <taxon>Mycobacteriales</taxon>
        <taxon>Mycobacteriaceae</taxon>
        <taxon>Mycolicibacterium</taxon>
    </lineage>
</organism>
<feature type="domain" description="HTH deoR-type" evidence="7">
    <location>
        <begin position="3"/>
        <end position="58"/>
    </location>
</feature>
<name>A0A7I9WGR3_9MYCO</name>
<evidence type="ECO:0000256" key="2">
    <source>
        <dbReference type="ARBA" id="ARBA00022491"/>
    </source>
</evidence>
<comment type="caution">
    <text evidence="8">The sequence shown here is derived from an EMBL/GenBank/DDBJ whole genome shotgun (WGS) entry which is preliminary data.</text>
</comment>